<evidence type="ECO:0000313" key="5">
    <source>
        <dbReference type="Proteomes" id="UP000546126"/>
    </source>
</evidence>
<sequence>MESVHLTARGDGQAVTIERVADGSWQAVEDDQVVGRGDLSGRPDGRMFVSVDAWHCAVFDRLAGAMLAELPRPLYTLVDEDDLDLISHWERAGFTARRREWECLVPTDPALTGLGPALPPPGVTIGPAEDGPLRVLDRVIRDEVEAAVGWREMPAEVLPRPAAPDLSRYTVAAEAGEYVGLVRLAAVTRQPRIGLVAVRSGRRRRGIGRALLARVLDDLHRRGIEAASAEVNESNTAAMALFEAIGARRTGSNLELVLKGSERHG</sequence>
<keyword evidence="5" id="KW-1185">Reference proteome</keyword>
<keyword evidence="2" id="KW-0012">Acyltransferase</keyword>
<dbReference type="InterPro" id="IPR000182">
    <property type="entry name" value="GNAT_dom"/>
</dbReference>
<evidence type="ECO:0000256" key="1">
    <source>
        <dbReference type="ARBA" id="ARBA00022679"/>
    </source>
</evidence>
<dbReference type="SUPFAM" id="SSF55729">
    <property type="entry name" value="Acyl-CoA N-acyltransferases (Nat)"/>
    <property type="match status" value="1"/>
</dbReference>
<dbReference type="PROSITE" id="PS51186">
    <property type="entry name" value="GNAT"/>
    <property type="match status" value="1"/>
</dbReference>
<dbReference type="Pfam" id="PF00583">
    <property type="entry name" value="Acetyltransf_1"/>
    <property type="match status" value="1"/>
</dbReference>
<accession>A0A7Y6IR39</accession>
<dbReference type="EMBL" id="JABWGO010000005">
    <property type="protein sequence ID" value="NUW42851.1"/>
    <property type="molecule type" value="Genomic_DNA"/>
</dbReference>
<dbReference type="Proteomes" id="UP000546126">
    <property type="component" value="Unassembled WGS sequence"/>
</dbReference>
<dbReference type="AlphaFoldDB" id="A0A7Y6IR39"/>
<gene>
    <name evidence="4" type="ORF">HT134_22310</name>
</gene>
<name>A0A7Y6IR39_9ACTN</name>
<protein>
    <submittedName>
        <fullName evidence="4">GNAT family N-acetyltransferase</fullName>
    </submittedName>
</protein>
<feature type="domain" description="N-acetyltransferase" evidence="3">
    <location>
        <begin position="123"/>
        <end position="265"/>
    </location>
</feature>
<dbReference type="PANTHER" id="PTHR43877">
    <property type="entry name" value="AMINOALKYLPHOSPHONATE N-ACETYLTRANSFERASE-RELATED-RELATED"/>
    <property type="match status" value="1"/>
</dbReference>
<dbReference type="RefSeq" id="WP_175602391.1">
    <property type="nucleotide sequence ID" value="NZ_JABWGO010000005.1"/>
</dbReference>
<organism evidence="4 5">
    <name type="scientific">Nonomuraea rhodomycinica</name>
    <dbReference type="NCBI Taxonomy" id="1712872"/>
    <lineage>
        <taxon>Bacteria</taxon>
        <taxon>Bacillati</taxon>
        <taxon>Actinomycetota</taxon>
        <taxon>Actinomycetes</taxon>
        <taxon>Streptosporangiales</taxon>
        <taxon>Streptosporangiaceae</taxon>
        <taxon>Nonomuraea</taxon>
    </lineage>
</organism>
<keyword evidence="1 4" id="KW-0808">Transferase</keyword>
<dbReference type="Gene3D" id="3.40.630.30">
    <property type="match status" value="1"/>
</dbReference>
<evidence type="ECO:0000259" key="3">
    <source>
        <dbReference type="PROSITE" id="PS51186"/>
    </source>
</evidence>
<comment type="caution">
    <text evidence="4">The sequence shown here is derived from an EMBL/GenBank/DDBJ whole genome shotgun (WGS) entry which is preliminary data.</text>
</comment>
<proteinExistence type="predicted"/>
<evidence type="ECO:0000313" key="4">
    <source>
        <dbReference type="EMBL" id="NUW42851.1"/>
    </source>
</evidence>
<evidence type="ECO:0000256" key="2">
    <source>
        <dbReference type="ARBA" id="ARBA00023315"/>
    </source>
</evidence>
<reference evidence="4 5" key="1">
    <citation type="submission" date="2020-06" db="EMBL/GenBank/DDBJ databases">
        <authorList>
            <person name="Chanama M."/>
        </authorList>
    </citation>
    <scope>NUCLEOTIDE SEQUENCE [LARGE SCALE GENOMIC DNA]</scope>
    <source>
        <strain evidence="4 5">TBRC6557</strain>
    </source>
</reference>
<dbReference type="InterPro" id="IPR050832">
    <property type="entry name" value="Bact_Acetyltransf"/>
</dbReference>
<dbReference type="GO" id="GO:0016747">
    <property type="term" value="F:acyltransferase activity, transferring groups other than amino-acyl groups"/>
    <property type="evidence" value="ECO:0007669"/>
    <property type="project" value="InterPro"/>
</dbReference>
<dbReference type="PANTHER" id="PTHR43877:SF1">
    <property type="entry name" value="ACETYLTRANSFERASE"/>
    <property type="match status" value="1"/>
</dbReference>
<dbReference type="InterPro" id="IPR016181">
    <property type="entry name" value="Acyl_CoA_acyltransferase"/>
</dbReference>